<dbReference type="Gene3D" id="2.40.33.20">
    <property type="entry name" value="PK beta-barrel domain-like"/>
    <property type="match status" value="1"/>
</dbReference>
<dbReference type="InterPro" id="IPR005302">
    <property type="entry name" value="MoCF_Sase_C"/>
</dbReference>
<feature type="domain" description="MOSC" evidence="1">
    <location>
        <begin position="96"/>
        <end position="286"/>
    </location>
</feature>
<dbReference type="GO" id="GO:0030151">
    <property type="term" value="F:molybdenum ion binding"/>
    <property type="evidence" value="ECO:0007669"/>
    <property type="project" value="InterPro"/>
</dbReference>
<dbReference type="Pfam" id="PF03476">
    <property type="entry name" value="MOSC_N"/>
    <property type="match status" value="1"/>
</dbReference>
<sequence length="291" mass="32145">MNRFAIREIWRYPVKSMAGERLDGCAVTADGLLGDRCWALRDEERACIADARKLPAMLDIHVRYARQPEPTVAGGRSAGVELRLPGTESGPVASDDPAVHDVLSAHLGRKVTLWPLLSAQEDRAHYVRAWPEDVERYLKDLFGVADLAEMPDLSALPPEVAEYQTMPGTYFDAYPVHLVTTGELEALARAEPPPPDVDSRRFRPNLLLEGPAAPDWVGRRVRIGSAVLRVEADCPRCVMVSQPQQGLPAARGLLRTVHRDFGHQVGLYASVERPGRVECTDVAEVEDAEEE</sequence>
<gene>
    <name evidence="2" type="primary">tlsU</name>
</gene>
<accession>A0A286T6P8</accession>
<evidence type="ECO:0000259" key="1">
    <source>
        <dbReference type="PROSITE" id="PS51340"/>
    </source>
</evidence>
<reference evidence="2" key="1">
    <citation type="journal article" date="2017" name="Sci. Rep.">
        <title>Identification of a gene cluster for telomestatin biosynthesis and heterologous expression using a specific promoter in a clean host.</title>
        <authorList>
            <person name="Amagai K."/>
            <person name="Ikeda H."/>
            <person name="Hashimoto J."/>
            <person name="Kozone I."/>
            <person name="Izumikawa M."/>
            <person name="Kudo F."/>
            <person name="Eguchi T."/>
            <person name="Nakamura T."/>
            <person name="Osada H."/>
            <person name="Takahashi S."/>
            <person name="Shin-ya K."/>
        </authorList>
    </citation>
    <scope>NUCLEOTIDE SEQUENCE</scope>
    <source>
        <strain evidence="2">3533-SV4</strain>
    </source>
</reference>
<dbReference type="InterPro" id="IPR011037">
    <property type="entry name" value="Pyrv_Knase-like_insert_dom_sf"/>
</dbReference>
<dbReference type="SUPFAM" id="SSF50800">
    <property type="entry name" value="PK beta-barrel domain-like"/>
    <property type="match status" value="1"/>
</dbReference>
<dbReference type="PROSITE" id="PS51340">
    <property type="entry name" value="MOSC"/>
    <property type="match status" value="1"/>
</dbReference>
<dbReference type="GO" id="GO:0030170">
    <property type="term" value="F:pyridoxal phosphate binding"/>
    <property type="evidence" value="ECO:0007669"/>
    <property type="project" value="InterPro"/>
</dbReference>
<dbReference type="EMBL" id="LC318724">
    <property type="protein sequence ID" value="BBA31823.1"/>
    <property type="molecule type" value="Genomic_DNA"/>
</dbReference>
<dbReference type="GO" id="GO:0003824">
    <property type="term" value="F:catalytic activity"/>
    <property type="evidence" value="ECO:0007669"/>
    <property type="project" value="InterPro"/>
</dbReference>
<dbReference type="InterPro" id="IPR005303">
    <property type="entry name" value="MOCOS_middle"/>
</dbReference>
<proteinExistence type="predicted"/>
<name>A0A286T6P8_STRAQ</name>
<dbReference type="AlphaFoldDB" id="A0A286T6P8"/>
<organism evidence="2">
    <name type="scientific">Streptomyces anulatus</name>
    <name type="common">Streptomyces chrysomallus</name>
    <dbReference type="NCBI Taxonomy" id="1892"/>
    <lineage>
        <taxon>Bacteria</taxon>
        <taxon>Bacillati</taxon>
        <taxon>Actinomycetota</taxon>
        <taxon>Actinomycetes</taxon>
        <taxon>Kitasatosporales</taxon>
        <taxon>Streptomycetaceae</taxon>
        <taxon>Streptomyces</taxon>
    </lineage>
</organism>
<protein>
    <submittedName>
        <fullName evidence="2">MOSC domain containing protein</fullName>
    </submittedName>
</protein>
<dbReference type="Pfam" id="PF03473">
    <property type="entry name" value="MOSC"/>
    <property type="match status" value="1"/>
</dbReference>
<evidence type="ECO:0000313" key="2">
    <source>
        <dbReference type="EMBL" id="BBA31823.1"/>
    </source>
</evidence>